<proteinExistence type="inferred from homology"/>
<comment type="similarity">
    <text evidence="2 10">Belongs to the ketopantoate reductase family.</text>
</comment>
<evidence type="ECO:0000256" key="8">
    <source>
        <dbReference type="ARBA" id="ARBA00032024"/>
    </source>
</evidence>
<accession>A0ABU9C363</accession>
<reference evidence="13 14" key="1">
    <citation type="submission" date="2024-04" db="EMBL/GenBank/DDBJ databases">
        <title>Novel species of the genus Ideonella isolated from streams.</title>
        <authorList>
            <person name="Lu H."/>
        </authorList>
    </citation>
    <scope>NUCLEOTIDE SEQUENCE [LARGE SCALE GENOMIC DNA]</scope>
    <source>
        <strain evidence="13 14">LYT19W</strain>
    </source>
</reference>
<protein>
    <recommendedName>
        <fullName evidence="4 10">2-dehydropantoate 2-reductase</fullName>
        <ecNumber evidence="3 10">1.1.1.169</ecNumber>
    </recommendedName>
    <alternativeName>
        <fullName evidence="8 10">Ketopantoate reductase</fullName>
    </alternativeName>
</protein>
<dbReference type="EMBL" id="JBBUTI010000001">
    <property type="protein sequence ID" value="MEK8045094.1"/>
    <property type="molecule type" value="Genomic_DNA"/>
</dbReference>
<comment type="catalytic activity">
    <reaction evidence="9 10">
        <text>(R)-pantoate + NADP(+) = 2-dehydropantoate + NADPH + H(+)</text>
        <dbReference type="Rhea" id="RHEA:16233"/>
        <dbReference type="ChEBI" id="CHEBI:11561"/>
        <dbReference type="ChEBI" id="CHEBI:15378"/>
        <dbReference type="ChEBI" id="CHEBI:15980"/>
        <dbReference type="ChEBI" id="CHEBI:57783"/>
        <dbReference type="ChEBI" id="CHEBI:58349"/>
        <dbReference type="EC" id="1.1.1.169"/>
    </reaction>
</comment>
<evidence type="ECO:0000313" key="13">
    <source>
        <dbReference type="EMBL" id="MEK8045094.1"/>
    </source>
</evidence>
<dbReference type="InterPro" id="IPR008927">
    <property type="entry name" value="6-PGluconate_DH-like_C_sf"/>
</dbReference>
<evidence type="ECO:0000256" key="9">
    <source>
        <dbReference type="ARBA" id="ARBA00048793"/>
    </source>
</evidence>
<dbReference type="PANTHER" id="PTHR43765:SF2">
    <property type="entry name" value="2-DEHYDROPANTOATE 2-REDUCTASE"/>
    <property type="match status" value="1"/>
</dbReference>
<dbReference type="Pfam" id="PF02558">
    <property type="entry name" value="ApbA"/>
    <property type="match status" value="1"/>
</dbReference>
<comment type="pathway">
    <text evidence="1 10">Cofactor biosynthesis; (R)-pantothenate biosynthesis; (R)-pantoate from 3-methyl-2-oxobutanoate: step 2/2.</text>
</comment>
<sequence>MNDSSRPSILVMGTGSVGGFVGGGLAAAGADLSFVARPRMLGALRQHGLHLTDLDGRDTRLAPSVLQLHTHIPEGLQPALVLLCVKSGATAEAAGELARMLPAGTPVLSLQNGIGNAALGARVAPELVWLPGMVPYNIAELGPGRLHRGTAGQLAAQRHLVLEALVPTFEQAGLPLRLHDDLAPVQWAKLLMNLNNPVNALSGLPLRAQLLDRGYRRVLAALQQEALGVLAAAGIEPAQLGPVPPARMPALLRLPTAVFRLLAARMLRIDDKARSSMADDVALGKPTEIDAICGAVVELAQSKGGQAPLAAGITTLVKGLGSGAPVQSSRELLRALGLT</sequence>
<organism evidence="13 14">
    <name type="scientific">Ideonella margarita</name>
    <dbReference type="NCBI Taxonomy" id="2984191"/>
    <lineage>
        <taxon>Bacteria</taxon>
        <taxon>Pseudomonadati</taxon>
        <taxon>Pseudomonadota</taxon>
        <taxon>Betaproteobacteria</taxon>
        <taxon>Burkholderiales</taxon>
        <taxon>Sphaerotilaceae</taxon>
        <taxon>Ideonella</taxon>
    </lineage>
</organism>
<comment type="caution">
    <text evidence="13">The sequence shown here is derived from an EMBL/GenBank/DDBJ whole genome shotgun (WGS) entry which is preliminary data.</text>
</comment>
<dbReference type="PANTHER" id="PTHR43765">
    <property type="entry name" value="2-DEHYDROPANTOATE 2-REDUCTASE-RELATED"/>
    <property type="match status" value="1"/>
</dbReference>
<name>A0ABU9C363_9BURK</name>
<dbReference type="RefSeq" id="WP_341397240.1">
    <property type="nucleotide sequence ID" value="NZ_JBBUTI010000001.1"/>
</dbReference>
<dbReference type="NCBIfam" id="TIGR00745">
    <property type="entry name" value="apbA_panE"/>
    <property type="match status" value="1"/>
</dbReference>
<dbReference type="InterPro" id="IPR013328">
    <property type="entry name" value="6PGD_dom2"/>
</dbReference>
<keyword evidence="14" id="KW-1185">Reference proteome</keyword>
<evidence type="ECO:0000256" key="2">
    <source>
        <dbReference type="ARBA" id="ARBA00007870"/>
    </source>
</evidence>
<evidence type="ECO:0000256" key="1">
    <source>
        <dbReference type="ARBA" id="ARBA00004994"/>
    </source>
</evidence>
<evidence type="ECO:0000256" key="3">
    <source>
        <dbReference type="ARBA" id="ARBA00013014"/>
    </source>
</evidence>
<gene>
    <name evidence="13" type="ORF">AACH00_01890</name>
</gene>
<dbReference type="Gene3D" id="1.10.1040.10">
    <property type="entry name" value="N-(1-d-carboxylethyl)-l-norvaline Dehydrogenase, domain 2"/>
    <property type="match status" value="1"/>
</dbReference>
<dbReference type="NCBIfam" id="NF006083">
    <property type="entry name" value="PRK08229.1"/>
    <property type="match status" value="1"/>
</dbReference>
<dbReference type="InterPro" id="IPR050838">
    <property type="entry name" value="Ketopantoate_reductase"/>
</dbReference>
<comment type="function">
    <text evidence="10">Catalyzes the NADPH-dependent reduction of ketopantoate into pantoic acid.</text>
</comment>
<dbReference type="InterPro" id="IPR003710">
    <property type="entry name" value="ApbA"/>
</dbReference>
<dbReference type="Pfam" id="PF08546">
    <property type="entry name" value="ApbA_C"/>
    <property type="match status" value="1"/>
</dbReference>
<dbReference type="SUPFAM" id="SSF48179">
    <property type="entry name" value="6-phosphogluconate dehydrogenase C-terminal domain-like"/>
    <property type="match status" value="1"/>
</dbReference>
<dbReference type="SUPFAM" id="SSF51735">
    <property type="entry name" value="NAD(P)-binding Rossmann-fold domains"/>
    <property type="match status" value="1"/>
</dbReference>
<evidence type="ECO:0000256" key="6">
    <source>
        <dbReference type="ARBA" id="ARBA00022857"/>
    </source>
</evidence>
<evidence type="ECO:0000259" key="12">
    <source>
        <dbReference type="Pfam" id="PF08546"/>
    </source>
</evidence>
<dbReference type="InterPro" id="IPR013752">
    <property type="entry name" value="KPA_reductase"/>
</dbReference>
<evidence type="ECO:0000256" key="4">
    <source>
        <dbReference type="ARBA" id="ARBA00019465"/>
    </source>
</evidence>
<dbReference type="InterPro" id="IPR036291">
    <property type="entry name" value="NAD(P)-bd_dom_sf"/>
</dbReference>
<keyword evidence="7 10" id="KW-0560">Oxidoreductase</keyword>
<evidence type="ECO:0000313" key="14">
    <source>
        <dbReference type="Proteomes" id="UP001379945"/>
    </source>
</evidence>
<evidence type="ECO:0000259" key="11">
    <source>
        <dbReference type="Pfam" id="PF02558"/>
    </source>
</evidence>
<evidence type="ECO:0000256" key="7">
    <source>
        <dbReference type="ARBA" id="ARBA00023002"/>
    </source>
</evidence>
<feature type="domain" description="Ketopantoate reductase N-terminal" evidence="11">
    <location>
        <begin position="9"/>
        <end position="154"/>
    </location>
</feature>
<dbReference type="Proteomes" id="UP001379945">
    <property type="component" value="Unassembled WGS sequence"/>
</dbReference>
<keyword evidence="5 10" id="KW-0566">Pantothenate biosynthesis</keyword>
<evidence type="ECO:0000256" key="10">
    <source>
        <dbReference type="RuleBase" id="RU362068"/>
    </source>
</evidence>
<dbReference type="GO" id="GO:0008677">
    <property type="term" value="F:2-dehydropantoate 2-reductase activity"/>
    <property type="evidence" value="ECO:0007669"/>
    <property type="project" value="UniProtKB-EC"/>
</dbReference>
<feature type="domain" description="Ketopantoate reductase C-terminal" evidence="12">
    <location>
        <begin position="183"/>
        <end position="319"/>
    </location>
</feature>
<keyword evidence="6 10" id="KW-0521">NADP</keyword>
<dbReference type="Gene3D" id="3.40.50.720">
    <property type="entry name" value="NAD(P)-binding Rossmann-like Domain"/>
    <property type="match status" value="1"/>
</dbReference>
<evidence type="ECO:0000256" key="5">
    <source>
        <dbReference type="ARBA" id="ARBA00022655"/>
    </source>
</evidence>
<dbReference type="EC" id="1.1.1.169" evidence="3 10"/>
<dbReference type="InterPro" id="IPR013332">
    <property type="entry name" value="KPR_N"/>
</dbReference>